<dbReference type="InterPro" id="IPR006153">
    <property type="entry name" value="Cation/H_exchanger_TM"/>
</dbReference>
<dbReference type="Gene3D" id="3.40.50.720">
    <property type="entry name" value="NAD(P)-binding Rossmann-like Domain"/>
    <property type="match status" value="1"/>
</dbReference>
<dbReference type="GO" id="GO:0016020">
    <property type="term" value="C:membrane"/>
    <property type="evidence" value="ECO:0007669"/>
    <property type="project" value="UniProtKB-SubCell"/>
</dbReference>
<dbReference type="EMBL" id="JACGXS010000011">
    <property type="protein sequence ID" value="MBA8683366.1"/>
    <property type="molecule type" value="Genomic_DNA"/>
</dbReference>
<dbReference type="InterPro" id="IPR038770">
    <property type="entry name" value="Na+/solute_symporter_sf"/>
</dbReference>
<keyword evidence="4" id="KW-0050">Antiport</keyword>
<keyword evidence="6 9" id="KW-1133">Transmembrane helix</keyword>
<protein>
    <submittedName>
        <fullName evidence="11">Kef family K(+) transporter</fullName>
    </submittedName>
</protein>
<comment type="caution">
    <text evidence="11">The sequence shown here is derived from an EMBL/GenBank/DDBJ whole genome shotgun (WGS) entry which is preliminary data.</text>
</comment>
<evidence type="ECO:0000256" key="5">
    <source>
        <dbReference type="ARBA" id="ARBA00022692"/>
    </source>
</evidence>
<feature type="transmembrane region" description="Helical" evidence="9">
    <location>
        <begin position="57"/>
        <end position="76"/>
    </location>
</feature>
<evidence type="ECO:0000256" key="8">
    <source>
        <dbReference type="ARBA" id="ARBA00023136"/>
    </source>
</evidence>
<dbReference type="PROSITE" id="PS51201">
    <property type="entry name" value="RCK_N"/>
    <property type="match status" value="1"/>
</dbReference>
<feature type="domain" description="RCK N-terminal" evidence="10">
    <location>
        <begin position="419"/>
        <end position="536"/>
    </location>
</feature>
<dbReference type="InterPro" id="IPR003148">
    <property type="entry name" value="RCK_N"/>
</dbReference>
<dbReference type="AlphaFoldDB" id="A0A7W3FPI4"/>
<feature type="transmembrane region" description="Helical" evidence="9">
    <location>
        <begin position="284"/>
        <end position="302"/>
    </location>
</feature>
<feature type="transmembrane region" description="Helical" evidence="9">
    <location>
        <begin position="154"/>
        <end position="177"/>
    </location>
</feature>
<dbReference type="Proteomes" id="UP000547058">
    <property type="component" value="Unassembled WGS sequence"/>
</dbReference>
<evidence type="ECO:0000256" key="7">
    <source>
        <dbReference type="ARBA" id="ARBA00023065"/>
    </source>
</evidence>
<evidence type="ECO:0000256" key="3">
    <source>
        <dbReference type="ARBA" id="ARBA00022448"/>
    </source>
</evidence>
<feature type="transmembrane region" description="Helical" evidence="9">
    <location>
        <begin position="344"/>
        <end position="365"/>
    </location>
</feature>
<dbReference type="SUPFAM" id="SSF51735">
    <property type="entry name" value="NAD(P)-binding Rossmann-fold domains"/>
    <property type="match status" value="1"/>
</dbReference>
<comment type="subcellular location">
    <subcellularLocation>
        <location evidence="1">Membrane</location>
        <topology evidence="1">Multi-pass membrane protein</topology>
    </subcellularLocation>
</comment>
<evidence type="ECO:0000256" key="2">
    <source>
        <dbReference type="ARBA" id="ARBA00005551"/>
    </source>
</evidence>
<feature type="transmembrane region" description="Helical" evidence="9">
    <location>
        <begin position="6"/>
        <end position="26"/>
    </location>
</feature>
<dbReference type="RefSeq" id="WP_182340806.1">
    <property type="nucleotide sequence ID" value="NZ_JACGXS010000011.1"/>
</dbReference>
<keyword evidence="12" id="KW-1185">Reference proteome</keyword>
<name>A0A7W3FPI4_9GAMM</name>
<feature type="transmembrane region" description="Helical" evidence="9">
    <location>
        <begin position="88"/>
        <end position="109"/>
    </location>
</feature>
<feature type="transmembrane region" description="Helical" evidence="9">
    <location>
        <begin position="33"/>
        <end position="51"/>
    </location>
</feature>
<feature type="transmembrane region" description="Helical" evidence="9">
    <location>
        <begin position="231"/>
        <end position="264"/>
    </location>
</feature>
<dbReference type="PANTHER" id="PTHR42751">
    <property type="entry name" value="SODIUM/HYDROGEN EXCHANGER FAMILY/TRKA DOMAIN PROTEIN"/>
    <property type="match status" value="1"/>
</dbReference>
<evidence type="ECO:0000313" key="12">
    <source>
        <dbReference type="Proteomes" id="UP000547058"/>
    </source>
</evidence>
<evidence type="ECO:0000256" key="6">
    <source>
        <dbReference type="ARBA" id="ARBA00022989"/>
    </source>
</evidence>
<keyword evidence="8 9" id="KW-0472">Membrane</keyword>
<dbReference type="InterPro" id="IPR036291">
    <property type="entry name" value="NAD(P)-bd_dom_sf"/>
</dbReference>
<organism evidence="11 12">
    <name type="scientific">Stenotrophomonas tumulicola</name>
    <dbReference type="NCBI Taxonomy" id="1685415"/>
    <lineage>
        <taxon>Bacteria</taxon>
        <taxon>Pseudomonadati</taxon>
        <taxon>Pseudomonadota</taxon>
        <taxon>Gammaproteobacteria</taxon>
        <taxon>Lysobacterales</taxon>
        <taxon>Lysobacteraceae</taxon>
        <taxon>Stenotrophomonas</taxon>
    </lineage>
</organism>
<keyword evidence="5 9" id="KW-0812">Transmembrane</keyword>
<proteinExistence type="inferred from homology"/>
<dbReference type="PANTHER" id="PTHR42751:SF1">
    <property type="entry name" value="CATION_PROTON ANTIPORTER YBAL-RELATED"/>
    <property type="match status" value="1"/>
</dbReference>
<gene>
    <name evidence="11" type="ORF">H4O11_16325</name>
</gene>
<feature type="transmembrane region" description="Helical" evidence="9">
    <location>
        <begin position="309"/>
        <end position="332"/>
    </location>
</feature>
<feature type="transmembrane region" description="Helical" evidence="9">
    <location>
        <begin position="115"/>
        <end position="133"/>
    </location>
</feature>
<sequence>MHHDTDLINIVAVGLGLAFIFGALANKLRLSPLVGYLVAGICVGPFTPGFVADQALANQLAELGVMLLMFGVGLHFSLKDLMSVKAIAIPGAIGQILVATLLGWGVATLMGWEPIHGIVFGFSLATASTVVLLRAMEERRLLETMRGKIAVGWLIVEDLACVLALVMMPVLAGVFGADAGKETHTLGSILADIGWTLVQLGLFVAVMLVVGRRVIPWILERIAGTGSRELFTLAVLAIALGVAFGSAMLFGVSFALGAFFAGMLLNESELSQKAAHDSLPLRDAFAVLFFVSVGMLFNPMIIIEHPWQVLATVLIIMFGKSAAAFFIVRAFGHPTSTALTISASLAQIGEFAFIIAGLGVALQILPEEGQSLVLAGALVSIMLNPVVFGLLDRWQARQLARTPLPPEPEEAIGPSRDLQDHAIVIGYGRVGSELAHVLRDRGVPVLVIDDNKEHVESAHAAGIAAIRGSAAADRVLAEAHPERAKIAVLAIPQPLESGEALAKLRAINPHLTLLARAHSDVEVKHLLEHGADGTVMAERELAYSLAEMILATPPYRSLRQQHSIPVV</sequence>
<feature type="transmembrane region" description="Helical" evidence="9">
    <location>
        <begin position="372"/>
        <end position="391"/>
    </location>
</feature>
<evidence type="ECO:0000256" key="1">
    <source>
        <dbReference type="ARBA" id="ARBA00004141"/>
    </source>
</evidence>
<evidence type="ECO:0000256" key="4">
    <source>
        <dbReference type="ARBA" id="ARBA00022449"/>
    </source>
</evidence>
<dbReference type="GO" id="GO:0015297">
    <property type="term" value="F:antiporter activity"/>
    <property type="evidence" value="ECO:0007669"/>
    <property type="project" value="UniProtKB-KW"/>
</dbReference>
<dbReference type="Pfam" id="PF02254">
    <property type="entry name" value="TrkA_N"/>
    <property type="match status" value="1"/>
</dbReference>
<evidence type="ECO:0000256" key="9">
    <source>
        <dbReference type="SAM" id="Phobius"/>
    </source>
</evidence>
<dbReference type="GO" id="GO:0006813">
    <property type="term" value="P:potassium ion transport"/>
    <property type="evidence" value="ECO:0007669"/>
    <property type="project" value="InterPro"/>
</dbReference>
<accession>A0A7W3FPI4</accession>
<evidence type="ECO:0000259" key="10">
    <source>
        <dbReference type="PROSITE" id="PS51201"/>
    </source>
</evidence>
<dbReference type="GO" id="GO:1902600">
    <property type="term" value="P:proton transmembrane transport"/>
    <property type="evidence" value="ECO:0007669"/>
    <property type="project" value="InterPro"/>
</dbReference>
<dbReference type="Pfam" id="PF00999">
    <property type="entry name" value="Na_H_Exchanger"/>
    <property type="match status" value="1"/>
</dbReference>
<keyword evidence="3" id="KW-0813">Transport</keyword>
<comment type="similarity">
    <text evidence="2">Belongs to the monovalent cation:proton antiporter 2 (CPA2) transporter (TC 2.A.37) family.</text>
</comment>
<evidence type="ECO:0000313" key="11">
    <source>
        <dbReference type="EMBL" id="MBA8683366.1"/>
    </source>
</evidence>
<dbReference type="Gene3D" id="1.20.1530.20">
    <property type="match status" value="1"/>
</dbReference>
<keyword evidence="7" id="KW-0406">Ion transport</keyword>
<reference evidence="11 12" key="1">
    <citation type="submission" date="2020-08" db="EMBL/GenBank/DDBJ databases">
        <title>Stenotrophomonas tumulicola JCM 30961.</title>
        <authorList>
            <person name="Deng Y."/>
        </authorList>
    </citation>
    <scope>NUCLEOTIDE SEQUENCE [LARGE SCALE GENOMIC DNA]</scope>
    <source>
        <strain evidence="11 12">JCM 30961</strain>
    </source>
</reference>
<dbReference type="NCBIfam" id="NF007950">
    <property type="entry name" value="PRK10669.1"/>
    <property type="match status" value="1"/>
</dbReference>
<feature type="transmembrane region" description="Helical" evidence="9">
    <location>
        <begin position="189"/>
        <end position="210"/>
    </location>
</feature>